<accession>F2JVI3</accession>
<dbReference type="CDD" id="cd01983">
    <property type="entry name" value="SIMIBI"/>
    <property type="match status" value="1"/>
</dbReference>
<dbReference type="STRING" id="717774.Marme_1254"/>
<evidence type="ECO:0000313" key="1">
    <source>
        <dbReference type="EMBL" id="ADZ90527.1"/>
    </source>
</evidence>
<dbReference type="RefSeq" id="WP_013660432.1">
    <property type="nucleotide sequence ID" value="NC_015276.1"/>
</dbReference>
<dbReference type="OrthoDB" id="3213869at2"/>
<keyword evidence="1" id="KW-0808">Transferase</keyword>
<dbReference type="Proteomes" id="UP000001062">
    <property type="component" value="Chromosome"/>
</dbReference>
<keyword evidence="2" id="KW-1185">Reference proteome</keyword>
<protein>
    <submittedName>
        <fullName evidence="1">HPr serine kinase domain-containing protein</fullName>
    </submittedName>
</protein>
<organism evidence="1 2">
    <name type="scientific">Marinomonas mediterranea (strain ATCC 700492 / JCM 21426 / NBRC 103028 / MMB-1)</name>
    <dbReference type="NCBI Taxonomy" id="717774"/>
    <lineage>
        <taxon>Bacteria</taxon>
        <taxon>Pseudomonadati</taxon>
        <taxon>Pseudomonadota</taxon>
        <taxon>Gammaproteobacteria</taxon>
        <taxon>Oceanospirillales</taxon>
        <taxon>Oceanospirillaceae</taxon>
        <taxon>Marinomonas</taxon>
    </lineage>
</organism>
<dbReference type="HOGENOM" id="CLU_073290_1_0_6"/>
<dbReference type="EMBL" id="CP002583">
    <property type="protein sequence ID" value="ADZ90527.1"/>
    <property type="molecule type" value="Genomic_DNA"/>
</dbReference>
<sequence length="297" mass="33549">MHEYFAFGLCIESDIKLSKLLPNTYTQNIDLKIRKDITATYGIDKPNEEREFIKISNSELWLSIQGVGYFLVRNGTEILYYPDSESNVDNLKIFLLGSCIGAALYQRRQFIIHGNAIEVDGKAVIFAGQSGIGKSTLAAIYHQNGFKVLTDDLALIRSDLHVIPSYPNIKLWEDSATNLSYDTSGLSRVRDNVNKYECPISNNFRSSPAELKAIFILGSHNEMNIISSPLSGIEKFIPLKNNTYRKNYLKAMNLNQHHMNMCTAIASNVPIIALTRPKAGFKLKELFEFSLNEIRQL</sequence>
<dbReference type="PATRIC" id="fig|717774.3.peg.1303"/>
<dbReference type="GO" id="GO:0016301">
    <property type="term" value="F:kinase activity"/>
    <property type="evidence" value="ECO:0007669"/>
    <property type="project" value="UniProtKB-KW"/>
</dbReference>
<proteinExistence type="predicted"/>
<dbReference type="InterPro" id="IPR027417">
    <property type="entry name" value="P-loop_NTPase"/>
</dbReference>
<keyword evidence="1" id="KW-0418">Kinase</keyword>
<gene>
    <name evidence="1" type="ordered locus">Marme_1254</name>
</gene>
<name>F2JVI3_MARM1</name>
<dbReference type="SUPFAM" id="SSF53795">
    <property type="entry name" value="PEP carboxykinase-like"/>
    <property type="match status" value="1"/>
</dbReference>
<dbReference type="eggNOG" id="COG5019">
    <property type="taxonomic scope" value="Bacteria"/>
</dbReference>
<reference evidence="1 2" key="1">
    <citation type="journal article" date="2012" name="Stand. Genomic Sci.">
        <title>Complete genome sequence of the melanogenic marine bacterium Marinomonas mediterranea type strain (MMB-1(T)).</title>
        <authorList>
            <person name="Lucas-Elio P."/>
            <person name="Goodwin L."/>
            <person name="Woyke T."/>
            <person name="Pitluck S."/>
            <person name="Nolan M."/>
            <person name="Kyrpides N.C."/>
            <person name="Detter J.C."/>
            <person name="Copeland A."/>
            <person name="Teshima H."/>
            <person name="Bruce D."/>
            <person name="Detter C."/>
            <person name="Tapia R."/>
            <person name="Han S."/>
            <person name="Land M.L."/>
            <person name="Ivanova N."/>
            <person name="Mikhailova N."/>
            <person name="Johnston A.W."/>
            <person name="Sanchez-Amat A."/>
        </authorList>
    </citation>
    <scope>NUCLEOTIDE SEQUENCE [LARGE SCALE GENOMIC DNA]</scope>
    <source>
        <strain evidence="2">ATCC 700492 / JCM 21426 / NBRC 103028 / MMB-1</strain>
    </source>
</reference>
<dbReference type="KEGG" id="mme:Marme_1254"/>
<evidence type="ECO:0000313" key="2">
    <source>
        <dbReference type="Proteomes" id="UP000001062"/>
    </source>
</evidence>
<dbReference type="Gene3D" id="3.40.50.300">
    <property type="entry name" value="P-loop containing nucleotide triphosphate hydrolases"/>
    <property type="match status" value="1"/>
</dbReference>
<dbReference type="AlphaFoldDB" id="F2JVI3"/>